<accession>A0A1Y3B0M0</accession>
<protein>
    <recommendedName>
        <fullName evidence="2">Fibronectin type-III domain-containing protein</fullName>
    </recommendedName>
</protein>
<evidence type="ECO:0000313" key="3">
    <source>
        <dbReference type="EMBL" id="OTF73413.1"/>
    </source>
</evidence>
<evidence type="ECO:0000256" key="1">
    <source>
        <dbReference type="SAM" id="MobiDB-lite"/>
    </source>
</evidence>
<feature type="domain" description="Fibronectin type-III" evidence="2">
    <location>
        <begin position="1"/>
        <end position="91"/>
    </location>
</feature>
<sequence>ILLKWTNRDNSLANQYKIIYHELHSFDENWSKINRTIDDEPEQTIIVPATETETSIGPLKRSTMYEIKMIALNNYGESLPTNDLRVVTHSSDSTKISELIKPNENDTESNDNNGTDVPSLRRCCAQQGVRNEACLKQLCEPFIIEPVDVEESIMCMKYMNTSYRCIEEIRDNTDYEKSLNVQIYSLLQC</sequence>
<dbReference type="InterPro" id="IPR003961">
    <property type="entry name" value="FN3_dom"/>
</dbReference>
<feature type="non-terminal residue" evidence="3">
    <location>
        <position position="1"/>
    </location>
</feature>
<dbReference type="OrthoDB" id="5843172at2759"/>
<evidence type="ECO:0000313" key="4">
    <source>
        <dbReference type="Proteomes" id="UP000194236"/>
    </source>
</evidence>
<dbReference type="SUPFAM" id="SSF49265">
    <property type="entry name" value="Fibronectin type III"/>
    <property type="match status" value="1"/>
</dbReference>
<gene>
    <name evidence="3" type="ORF">BLA29_009593</name>
</gene>
<comment type="caution">
    <text evidence="3">The sequence shown here is derived from an EMBL/GenBank/DDBJ whole genome shotgun (WGS) entry which is preliminary data.</text>
</comment>
<dbReference type="AlphaFoldDB" id="A0A1Y3B0M0"/>
<name>A0A1Y3B0M0_EURMA</name>
<dbReference type="Proteomes" id="UP000194236">
    <property type="component" value="Unassembled WGS sequence"/>
</dbReference>
<reference evidence="3 4" key="1">
    <citation type="submission" date="2017-03" db="EMBL/GenBank/DDBJ databases">
        <title>Genome Survey of Euroglyphus maynei.</title>
        <authorList>
            <person name="Arlian L.G."/>
            <person name="Morgan M.S."/>
            <person name="Rider S.D."/>
        </authorList>
    </citation>
    <scope>NUCLEOTIDE SEQUENCE [LARGE SCALE GENOMIC DNA]</scope>
    <source>
        <strain evidence="3">Arlian Lab</strain>
        <tissue evidence="3">Whole body</tissue>
    </source>
</reference>
<dbReference type="PROSITE" id="PS50853">
    <property type="entry name" value="FN3"/>
    <property type="match status" value="1"/>
</dbReference>
<dbReference type="EMBL" id="MUJZ01051691">
    <property type="protein sequence ID" value="OTF73413.1"/>
    <property type="molecule type" value="Genomic_DNA"/>
</dbReference>
<evidence type="ECO:0000259" key="2">
    <source>
        <dbReference type="PROSITE" id="PS50853"/>
    </source>
</evidence>
<dbReference type="CDD" id="cd00063">
    <property type="entry name" value="FN3"/>
    <property type="match status" value="1"/>
</dbReference>
<dbReference type="InterPro" id="IPR036116">
    <property type="entry name" value="FN3_sf"/>
</dbReference>
<keyword evidence="4" id="KW-1185">Reference proteome</keyword>
<feature type="region of interest" description="Disordered" evidence="1">
    <location>
        <begin position="95"/>
        <end position="117"/>
    </location>
</feature>
<dbReference type="InterPro" id="IPR013783">
    <property type="entry name" value="Ig-like_fold"/>
</dbReference>
<proteinExistence type="predicted"/>
<dbReference type="Gene3D" id="2.60.40.10">
    <property type="entry name" value="Immunoglobulins"/>
    <property type="match status" value="1"/>
</dbReference>
<organism evidence="3 4">
    <name type="scientific">Euroglyphus maynei</name>
    <name type="common">Mayne's house dust mite</name>
    <dbReference type="NCBI Taxonomy" id="6958"/>
    <lineage>
        <taxon>Eukaryota</taxon>
        <taxon>Metazoa</taxon>
        <taxon>Ecdysozoa</taxon>
        <taxon>Arthropoda</taxon>
        <taxon>Chelicerata</taxon>
        <taxon>Arachnida</taxon>
        <taxon>Acari</taxon>
        <taxon>Acariformes</taxon>
        <taxon>Sarcoptiformes</taxon>
        <taxon>Astigmata</taxon>
        <taxon>Psoroptidia</taxon>
        <taxon>Analgoidea</taxon>
        <taxon>Pyroglyphidae</taxon>
        <taxon>Pyroglyphinae</taxon>
        <taxon>Euroglyphus</taxon>
    </lineage>
</organism>